<accession>X1B265</accession>
<dbReference type="GO" id="GO:0051536">
    <property type="term" value="F:iron-sulfur cluster binding"/>
    <property type="evidence" value="ECO:0007669"/>
    <property type="project" value="InterPro"/>
</dbReference>
<proteinExistence type="predicted"/>
<comment type="caution">
    <text evidence="2">The sequence shown here is derived from an EMBL/GenBank/DDBJ whole genome shotgun (WGS) entry which is preliminary data.</text>
</comment>
<protein>
    <recommendedName>
        <fullName evidence="1">Aldehyde ferredoxin oxidoreductase C-terminal domain-containing protein</fullName>
    </recommendedName>
</protein>
<dbReference type="Gene3D" id="3.60.9.10">
    <property type="entry name" value="Aldehyde ferredoxin oxidoreductase, N-terminal domain"/>
    <property type="match status" value="1"/>
</dbReference>
<dbReference type="AlphaFoldDB" id="X1B265"/>
<dbReference type="InterPro" id="IPR001203">
    <property type="entry name" value="OxRdtase_Ald_Fedxn_C"/>
</dbReference>
<feature type="domain" description="Aldehyde ferredoxin oxidoreductase C-terminal" evidence="1">
    <location>
        <begin position="58"/>
        <end position="145"/>
    </location>
</feature>
<dbReference type="GO" id="GO:0016625">
    <property type="term" value="F:oxidoreductase activity, acting on the aldehyde or oxo group of donors, iron-sulfur protein as acceptor"/>
    <property type="evidence" value="ECO:0007669"/>
    <property type="project" value="InterPro"/>
</dbReference>
<dbReference type="PANTHER" id="PTHR30038">
    <property type="entry name" value="ALDEHYDE FERREDOXIN OXIDOREDUCTASE"/>
    <property type="match status" value="1"/>
</dbReference>
<dbReference type="InterPro" id="IPR013984">
    <property type="entry name" value="Ald_Fedxn_OxRdtase_dom2"/>
</dbReference>
<gene>
    <name evidence="2" type="ORF">S01H4_23087</name>
</gene>
<dbReference type="InterPro" id="IPR051919">
    <property type="entry name" value="W-dependent_AOR"/>
</dbReference>
<sequence length="166" mass="18703">NFSWFVRGRNWASSKQAGRGGIGTVFKDKNLKALVCLSPKVTINSNNPADLEEARKIGKMYSQEIIKLDPIQNEMRRVGTGHLPEIMNVTDLLPTENFRFGMHKEISGKEIPYSREIMRTIYSGKEGADGCWIGCTVSCSHYSEGHKVLTGPFKEIIRCRLTPCYC</sequence>
<dbReference type="InterPro" id="IPR036503">
    <property type="entry name" value="Ald_Fedxn_OxRdtase_N_sf"/>
</dbReference>
<dbReference type="EMBL" id="BART01010668">
    <property type="protein sequence ID" value="GAG89874.1"/>
    <property type="molecule type" value="Genomic_DNA"/>
</dbReference>
<dbReference type="SUPFAM" id="SSF48310">
    <property type="entry name" value="Aldehyde ferredoxin oxidoreductase, C-terminal domains"/>
    <property type="match status" value="1"/>
</dbReference>
<dbReference type="PANTHER" id="PTHR30038:SF0">
    <property type="entry name" value="TUNGSTEN-CONTAINING ALDEHYDE FERREDOXIN OXIDOREDUCTASE"/>
    <property type="match status" value="1"/>
</dbReference>
<evidence type="ECO:0000259" key="1">
    <source>
        <dbReference type="Pfam" id="PF01314"/>
    </source>
</evidence>
<evidence type="ECO:0000313" key="2">
    <source>
        <dbReference type="EMBL" id="GAG89874.1"/>
    </source>
</evidence>
<dbReference type="Gene3D" id="1.10.569.10">
    <property type="entry name" value="Aldehyde Ferredoxin Oxidoreductase Protein, subunit A, domain 2"/>
    <property type="match status" value="1"/>
</dbReference>
<reference evidence="2" key="1">
    <citation type="journal article" date="2014" name="Front. Microbiol.">
        <title>High frequency of phylogenetically diverse reductive dehalogenase-homologous genes in deep subseafloor sedimentary metagenomes.</title>
        <authorList>
            <person name="Kawai M."/>
            <person name="Futagami T."/>
            <person name="Toyoda A."/>
            <person name="Takaki Y."/>
            <person name="Nishi S."/>
            <person name="Hori S."/>
            <person name="Arai W."/>
            <person name="Tsubouchi T."/>
            <person name="Morono Y."/>
            <person name="Uchiyama I."/>
            <person name="Ito T."/>
            <person name="Fujiyama A."/>
            <person name="Inagaki F."/>
            <person name="Takami H."/>
        </authorList>
    </citation>
    <scope>NUCLEOTIDE SEQUENCE</scope>
    <source>
        <strain evidence="2">Expedition CK06-06</strain>
    </source>
</reference>
<dbReference type="GO" id="GO:0009055">
    <property type="term" value="F:electron transfer activity"/>
    <property type="evidence" value="ECO:0007669"/>
    <property type="project" value="InterPro"/>
</dbReference>
<organism evidence="2">
    <name type="scientific">marine sediment metagenome</name>
    <dbReference type="NCBI Taxonomy" id="412755"/>
    <lineage>
        <taxon>unclassified sequences</taxon>
        <taxon>metagenomes</taxon>
        <taxon>ecological metagenomes</taxon>
    </lineage>
</organism>
<feature type="non-terminal residue" evidence="2">
    <location>
        <position position="1"/>
    </location>
</feature>
<name>X1B265_9ZZZZ</name>
<dbReference type="InterPro" id="IPR036021">
    <property type="entry name" value="Tungsten_al_ferr_oxy-like_C"/>
</dbReference>
<dbReference type="Pfam" id="PF01314">
    <property type="entry name" value="AFOR_C"/>
    <property type="match status" value="1"/>
</dbReference>